<dbReference type="InterPro" id="IPR018303">
    <property type="entry name" value="ATPase_P-typ_P_site"/>
</dbReference>
<dbReference type="InterPro" id="IPR001757">
    <property type="entry name" value="P_typ_ATPase"/>
</dbReference>
<evidence type="ECO:0000313" key="9">
    <source>
        <dbReference type="Proteomes" id="UP000664332"/>
    </source>
</evidence>
<dbReference type="InterPro" id="IPR023299">
    <property type="entry name" value="ATPase_P-typ_cyto_dom_N"/>
</dbReference>
<dbReference type="NCBIfam" id="TIGR01494">
    <property type="entry name" value="ATPase_P-type"/>
    <property type="match status" value="2"/>
</dbReference>
<reference evidence="8" key="1">
    <citation type="submission" date="2021-03" db="EMBL/GenBank/DDBJ databases">
        <authorList>
            <person name="Sun Q."/>
        </authorList>
    </citation>
    <scope>NUCLEOTIDE SEQUENCE</scope>
    <source>
        <strain evidence="8">CCM 8862</strain>
    </source>
</reference>
<feature type="transmembrane region" description="Helical" evidence="6">
    <location>
        <begin position="57"/>
        <end position="90"/>
    </location>
</feature>
<dbReference type="InterPro" id="IPR036412">
    <property type="entry name" value="HAD-like_sf"/>
</dbReference>
<dbReference type="PRINTS" id="PR00119">
    <property type="entry name" value="CATATPASE"/>
</dbReference>
<evidence type="ECO:0000259" key="7">
    <source>
        <dbReference type="Pfam" id="PF00122"/>
    </source>
</evidence>
<dbReference type="Gene3D" id="3.40.1110.10">
    <property type="entry name" value="Calcium-transporting ATPase, cytoplasmic domain N"/>
    <property type="match status" value="1"/>
</dbReference>
<dbReference type="SUPFAM" id="SSF81653">
    <property type="entry name" value="Calcium ATPase, transduction domain A"/>
    <property type="match status" value="1"/>
</dbReference>
<accession>A0A939E2V0</accession>
<keyword evidence="2 6" id="KW-0812">Transmembrane</keyword>
<protein>
    <submittedName>
        <fullName evidence="8">HAD-IC family P-type ATPase</fullName>
    </submittedName>
</protein>
<dbReference type="Pfam" id="PF00702">
    <property type="entry name" value="Hydrolase"/>
    <property type="match status" value="1"/>
</dbReference>
<evidence type="ECO:0000256" key="1">
    <source>
        <dbReference type="ARBA" id="ARBA00004651"/>
    </source>
</evidence>
<dbReference type="GO" id="GO:0005886">
    <property type="term" value="C:plasma membrane"/>
    <property type="evidence" value="ECO:0007669"/>
    <property type="project" value="UniProtKB-SubCell"/>
</dbReference>
<comment type="subcellular location">
    <subcellularLocation>
        <location evidence="1">Cell membrane</location>
        <topology evidence="1">Multi-pass membrane protein</topology>
    </subcellularLocation>
</comment>
<keyword evidence="5 6" id="KW-0472">Membrane</keyword>
<dbReference type="EMBL" id="JAFLEQ010000016">
    <property type="protein sequence ID" value="MBN9644671.1"/>
    <property type="molecule type" value="Genomic_DNA"/>
</dbReference>
<dbReference type="InterPro" id="IPR023214">
    <property type="entry name" value="HAD_sf"/>
</dbReference>
<evidence type="ECO:0000256" key="3">
    <source>
        <dbReference type="ARBA" id="ARBA00022967"/>
    </source>
</evidence>
<dbReference type="SFLD" id="SFLDG00002">
    <property type="entry name" value="C1.7:_P-type_atpase_like"/>
    <property type="match status" value="1"/>
</dbReference>
<dbReference type="GO" id="GO:0016887">
    <property type="term" value="F:ATP hydrolysis activity"/>
    <property type="evidence" value="ECO:0007669"/>
    <property type="project" value="InterPro"/>
</dbReference>
<evidence type="ECO:0000256" key="5">
    <source>
        <dbReference type="ARBA" id="ARBA00023136"/>
    </source>
</evidence>
<dbReference type="InterPro" id="IPR059000">
    <property type="entry name" value="ATPase_P-type_domA"/>
</dbReference>
<evidence type="ECO:0000256" key="2">
    <source>
        <dbReference type="ARBA" id="ARBA00022692"/>
    </source>
</evidence>
<dbReference type="Gene3D" id="3.40.50.1000">
    <property type="entry name" value="HAD superfamily/HAD-like"/>
    <property type="match status" value="1"/>
</dbReference>
<dbReference type="AlphaFoldDB" id="A0A939E2V0"/>
<feature type="transmembrane region" description="Helical" evidence="6">
    <location>
        <begin position="260"/>
        <end position="281"/>
    </location>
</feature>
<proteinExistence type="predicted"/>
<dbReference type="InterPro" id="IPR023298">
    <property type="entry name" value="ATPase_P-typ_TM_dom_sf"/>
</dbReference>
<feature type="transmembrane region" description="Helical" evidence="6">
    <location>
        <begin position="728"/>
        <end position="750"/>
    </location>
</feature>
<dbReference type="SFLD" id="SFLDS00003">
    <property type="entry name" value="Haloacid_Dehalogenase"/>
    <property type="match status" value="1"/>
</dbReference>
<dbReference type="SFLD" id="SFLDF00027">
    <property type="entry name" value="p-type_atpase"/>
    <property type="match status" value="1"/>
</dbReference>
<dbReference type="PROSITE" id="PS00154">
    <property type="entry name" value="ATPASE_E1_E2"/>
    <property type="match status" value="1"/>
</dbReference>
<dbReference type="Pfam" id="PF00122">
    <property type="entry name" value="E1-E2_ATPase"/>
    <property type="match status" value="1"/>
</dbReference>
<feature type="transmembrane region" description="Helical" evidence="6">
    <location>
        <begin position="222"/>
        <end position="240"/>
    </location>
</feature>
<dbReference type="Gene3D" id="2.70.150.10">
    <property type="entry name" value="Calcium-transporting ATPase, cytoplasmic transduction domain A"/>
    <property type="match status" value="1"/>
</dbReference>
<feature type="transmembrane region" description="Helical" evidence="6">
    <location>
        <begin position="695"/>
        <end position="716"/>
    </location>
</feature>
<organism evidence="8 9">
    <name type="scientific">Corynebacterium mendelii</name>
    <dbReference type="NCBI Taxonomy" id="2765362"/>
    <lineage>
        <taxon>Bacteria</taxon>
        <taxon>Bacillati</taxon>
        <taxon>Actinomycetota</taxon>
        <taxon>Actinomycetes</taxon>
        <taxon>Mycobacteriales</taxon>
        <taxon>Corynebacteriaceae</taxon>
        <taxon>Corynebacterium</taxon>
    </lineage>
</organism>
<name>A0A939E2V0_9CORY</name>
<dbReference type="InterPro" id="IPR008250">
    <property type="entry name" value="ATPase_P-typ_transduc_dom_A_sf"/>
</dbReference>
<dbReference type="GO" id="GO:0005524">
    <property type="term" value="F:ATP binding"/>
    <property type="evidence" value="ECO:0007669"/>
    <property type="project" value="InterPro"/>
</dbReference>
<feature type="transmembrane region" description="Helical" evidence="6">
    <location>
        <begin position="665"/>
        <end position="683"/>
    </location>
</feature>
<evidence type="ECO:0000256" key="6">
    <source>
        <dbReference type="SAM" id="Phobius"/>
    </source>
</evidence>
<feature type="transmembrane region" description="Helical" evidence="6">
    <location>
        <begin position="757"/>
        <end position="776"/>
    </location>
</feature>
<dbReference type="PRINTS" id="PR00120">
    <property type="entry name" value="HATPASE"/>
</dbReference>
<gene>
    <name evidence="8" type="ORF">JZY06_08630</name>
</gene>
<keyword evidence="4 6" id="KW-1133">Transmembrane helix</keyword>
<keyword evidence="9" id="KW-1185">Reference proteome</keyword>
<keyword evidence="3" id="KW-1278">Translocase</keyword>
<dbReference type="SUPFAM" id="SSF56784">
    <property type="entry name" value="HAD-like"/>
    <property type="match status" value="1"/>
</dbReference>
<dbReference type="InterPro" id="IPR044492">
    <property type="entry name" value="P_typ_ATPase_HD_dom"/>
</dbReference>
<feature type="transmembrane region" description="Helical" evidence="6">
    <location>
        <begin position="640"/>
        <end position="659"/>
    </location>
</feature>
<comment type="caution">
    <text evidence="8">The sequence shown here is derived from an EMBL/GenBank/DDBJ whole genome shotgun (WGS) entry which is preliminary data.</text>
</comment>
<feature type="transmembrane region" description="Helical" evidence="6">
    <location>
        <begin position="796"/>
        <end position="814"/>
    </location>
</feature>
<dbReference type="PANTHER" id="PTHR42861">
    <property type="entry name" value="CALCIUM-TRANSPORTING ATPASE"/>
    <property type="match status" value="1"/>
</dbReference>
<sequence length="828" mass="87672">MSHLSVPDTGFTTPATGLSAPQVTWRISNGCTNDVVRRAGRRTVDIIASNVFTRINAILGVLLVIVLFTGSLINAAFGLLIVANSAIGIIQELRAKRTLEKLTVLGESKPRVIRDGRAADIPRENIVLDDLIDLGPGDQLVVDGIVRTASSLRVDESMLTGESVAVHKHPGDPILSGSFIKSGSGTYQATAIGSEAYSAKLVAEAGRFTLTGSQLQAGIDKILKVITWLLVPVGALTIYTQLYRTGEPLKQAILSMVGSIVPMVPEGLVLMTSIAFAVGVVRLGKHQALINELPAIEGLARVDVVCADKTGTLTENAMVVDHITALDSRGRATTDHTAAAENRLVTVLAMIAAADEHPNDTIAAIKDTTLKWCAQPEKTMGTVTGRVEFDAAVKWSGIATGAGGSWVIGAPEVLLAPGHPALDEAAGQFAKGLRVLVVAEAEDGLQAVTATPAHPGCGSLRPVGLVVLNQKVRADAAGTLAFFAAENVETKIISGDNAASVGAVAAQVGITPDGDRPDPADFAVDARTLPEAGTEEFADAVEKGRVFGRVTPEQKRDMVKALIDRGHQVAMTGDGVNDVLALKDASIGVSMGSGSPATRSVAQVVLLDNRFSTLPKVVAEGRRVIGNIERVANLFLTKTIYSVVLAVITGVLGMAFPFQPIHVTMTGWFTIGIPAFILSLAPNHDRARPGFAARVLKTAFPWGVITGVVTVTFWAVHNPGSEAEFESLQKMAATATLSTMLVMALWVLAVVARPWNLWKAGLLMISVGAYFLLFLMPWTSRILLLDVSNTQLMVESLVWGAVGCLAIEAVWIAVRRREHLPLKYIDTY</sequence>
<dbReference type="Gene3D" id="1.20.1110.10">
    <property type="entry name" value="Calcium-transporting ATPase, transmembrane domain"/>
    <property type="match status" value="1"/>
</dbReference>
<evidence type="ECO:0000313" key="8">
    <source>
        <dbReference type="EMBL" id="MBN9644671.1"/>
    </source>
</evidence>
<dbReference type="SUPFAM" id="SSF81665">
    <property type="entry name" value="Calcium ATPase, transmembrane domain M"/>
    <property type="match status" value="1"/>
</dbReference>
<dbReference type="Proteomes" id="UP000664332">
    <property type="component" value="Unassembled WGS sequence"/>
</dbReference>
<dbReference type="RefSeq" id="WP_207279160.1">
    <property type="nucleotide sequence ID" value="NZ_JAFLEQ010000016.1"/>
</dbReference>
<evidence type="ECO:0000256" key="4">
    <source>
        <dbReference type="ARBA" id="ARBA00022989"/>
    </source>
</evidence>
<feature type="domain" description="P-type ATPase A" evidence="7">
    <location>
        <begin position="109"/>
        <end position="203"/>
    </location>
</feature>